<dbReference type="InterPro" id="IPR005119">
    <property type="entry name" value="LysR_subst-bd"/>
</dbReference>
<evidence type="ECO:0000313" key="7">
    <source>
        <dbReference type="Proteomes" id="UP000267400"/>
    </source>
</evidence>
<evidence type="ECO:0000256" key="1">
    <source>
        <dbReference type="ARBA" id="ARBA00009437"/>
    </source>
</evidence>
<dbReference type="PROSITE" id="PS50931">
    <property type="entry name" value="HTH_LYSR"/>
    <property type="match status" value="1"/>
</dbReference>
<gene>
    <name evidence="6" type="ORF">EKG36_11730</name>
</gene>
<accession>A0A431V4H7</accession>
<keyword evidence="2" id="KW-0805">Transcription regulation</keyword>
<dbReference type="Gene3D" id="3.40.190.10">
    <property type="entry name" value="Periplasmic binding protein-like II"/>
    <property type="match status" value="2"/>
</dbReference>
<dbReference type="Proteomes" id="UP000267400">
    <property type="component" value="Unassembled WGS sequence"/>
</dbReference>
<evidence type="ECO:0000259" key="5">
    <source>
        <dbReference type="PROSITE" id="PS50931"/>
    </source>
</evidence>
<dbReference type="GO" id="GO:0043565">
    <property type="term" value="F:sequence-specific DNA binding"/>
    <property type="evidence" value="ECO:0007669"/>
    <property type="project" value="TreeGrafter"/>
</dbReference>
<dbReference type="GO" id="GO:0003700">
    <property type="term" value="F:DNA-binding transcription factor activity"/>
    <property type="evidence" value="ECO:0007669"/>
    <property type="project" value="InterPro"/>
</dbReference>
<dbReference type="AlphaFoldDB" id="A0A431V4H7"/>
<dbReference type="RefSeq" id="WP_126484280.1">
    <property type="nucleotide sequence ID" value="NZ_RXNS01000010.1"/>
</dbReference>
<dbReference type="PANTHER" id="PTHR30537">
    <property type="entry name" value="HTH-TYPE TRANSCRIPTIONAL REGULATOR"/>
    <property type="match status" value="1"/>
</dbReference>
<dbReference type="CDD" id="cd08432">
    <property type="entry name" value="PBP2_GcdR_TrpI_HvrB_AmpR_like"/>
    <property type="match status" value="1"/>
</dbReference>
<dbReference type="Pfam" id="PF03466">
    <property type="entry name" value="LysR_substrate"/>
    <property type="match status" value="1"/>
</dbReference>
<keyword evidence="4" id="KW-0804">Transcription</keyword>
<dbReference type="Pfam" id="PF00126">
    <property type="entry name" value="HTH_1"/>
    <property type="match status" value="1"/>
</dbReference>
<evidence type="ECO:0000256" key="4">
    <source>
        <dbReference type="ARBA" id="ARBA00023163"/>
    </source>
</evidence>
<comment type="caution">
    <text evidence="6">The sequence shown here is derived from an EMBL/GenBank/DDBJ whole genome shotgun (WGS) entry which is preliminary data.</text>
</comment>
<proteinExistence type="inferred from homology"/>
<dbReference type="SUPFAM" id="SSF46785">
    <property type="entry name" value="Winged helix' DNA-binding domain"/>
    <property type="match status" value="1"/>
</dbReference>
<evidence type="ECO:0000256" key="3">
    <source>
        <dbReference type="ARBA" id="ARBA00023125"/>
    </source>
</evidence>
<sequence length="299" mass="33469">MQRSLPPLNALKAFEAAAQCQSFTQAATRLCVTQSAVSRQVKLLEEQLGVVLFDRSGGHLKLTAAGSRLLPVLRQSFDRIAWTVGGLRDQETLSRLKLNVPPTFASRWLVPRLGRLKSLHPSLELSITTRFEDALLDNNELDGVIRFGAGEWPEVDAELLIQETHVAVCAPHLLEGRRGREVDLTRHTLLHVLRDDYRFHTWEHWLQAAGLQGVDTSGGMAFDVLELAIQAAINGVGVTIADRHMIARELMRGDLVQLLDVEVTGHQSYWLVTRSGHQESANMGLFRRWLRQEIDDPPA</sequence>
<keyword evidence="7" id="KW-1185">Reference proteome</keyword>
<dbReference type="EMBL" id="RXNS01000010">
    <property type="protein sequence ID" value="RTR02953.1"/>
    <property type="molecule type" value="Genomic_DNA"/>
</dbReference>
<dbReference type="InterPro" id="IPR036390">
    <property type="entry name" value="WH_DNA-bd_sf"/>
</dbReference>
<evidence type="ECO:0000256" key="2">
    <source>
        <dbReference type="ARBA" id="ARBA00023015"/>
    </source>
</evidence>
<name>A0A431V4H7_9GAMM</name>
<comment type="similarity">
    <text evidence="1">Belongs to the LysR transcriptional regulatory family.</text>
</comment>
<dbReference type="InterPro" id="IPR000847">
    <property type="entry name" value="LysR_HTH_N"/>
</dbReference>
<feature type="domain" description="HTH lysR-type" evidence="5">
    <location>
        <begin position="6"/>
        <end position="63"/>
    </location>
</feature>
<keyword evidence="3" id="KW-0238">DNA-binding</keyword>
<dbReference type="GO" id="GO:0006351">
    <property type="term" value="P:DNA-templated transcription"/>
    <property type="evidence" value="ECO:0007669"/>
    <property type="project" value="TreeGrafter"/>
</dbReference>
<evidence type="ECO:0000313" key="6">
    <source>
        <dbReference type="EMBL" id="RTR02953.1"/>
    </source>
</evidence>
<protein>
    <submittedName>
        <fullName evidence="6">LysR family transcriptional regulator</fullName>
    </submittedName>
</protein>
<dbReference type="Gene3D" id="1.10.10.10">
    <property type="entry name" value="Winged helix-like DNA-binding domain superfamily/Winged helix DNA-binding domain"/>
    <property type="match status" value="1"/>
</dbReference>
<dbReference type="PRINTS" id="PR00039">
    <property type="entry name" value="HTHLYSR"/>
</dbReference>
<dbReference type="SUPFAM" id="SSF53850">
    <property type="entry name" value="Periplasmic binding protein-like II"/>
    <property type="match status" value="1"/>
</dbReference>
<dbReference type="InterPro" id="IPR058163">
    <property type="entry name" value="LysR-type_TF_proteobact-type"/>
</dbReference>
<dbReference type="InterPro" id="IPR036388">
    <property type="entry name" value="WH-like_DNA-bd_sf"/>
</dbReference>
<organism evidence="6 7">
    <name type="scientific">Halomonas nitroreducens</name>
    <dbReference type="NCBI Taxonomy" id="447425"/>
    <lineage>
        <taxon>Bacteria</taxon>
        <taxon>Pseudomonadati</taxon>
        <taxon>Pseudomonadota</taxon>
        <taxon>Gammaproteobacteria</taxon>
        <taxon>Oceanospirillales</taxon>
        <taxon>Halomonadaceae</taxon>
        <taxon>Halomonas</taxon>
    </lineage>
</organism>
<dbReference type="OrthoDB" id="6787458at2"/>
<dbReference type="FunFam" id="1.10.10.10:FF:000001">
    <property type="entry name" value="LysR family transcriptional regulator"/>
    <property type="match status" value="1"/>
</dbReference>
<reference evidence="6 7" key="1">
    <citation type="submission" date="2018-12" db="EMBL/GenBank/DDBJ databases">
        <authorList>
            <person name="Yu L."/>
        </authorList>
    </citation>
    <scope>NUCLEOTIDE SEQUENCE [LARGE SCALE GENOMIC DNA]</scope>
    <source>
        <strain evidence="6 7">11S</strain>
    </source>
</reference>
<dbReference type="PANTHER" id="PTHR30537:SF74">
    <property type="entry name" value="HTH-TYPE TRANSCRIPTIONAL REGULATOR TRPI"/>
    <property type="match status" value="1"/>
</dbReference>